<dbReference type="RefSeq" id="XP_064769663.1">
    <property type="nucleotide sequence ID" value="XM_064912024.1"/>
</dbReference>
<dbReference type="EMBL" id="JBBJBU010000002">
    <property type="protein sequence ID" value="KAK7206630.1"/>
    <property type="molecule type" value="Genomic_DNA"/>
</dbReference>
<proteinExistence type="predicted"/>
<organism evidence="3 4">
    <name type="scientific">Myxozyma melibiosi</name>
    <dbReference type="NCBI Taxonomy" id="54550"/>
    <lineage>
        <taxon>Eukaryota</taxon>
        <taxon>Fungi</taxon>
        <taxon>Dikarya</taxon>
        <taxon>Ascomycota</taxon>
        <taxon>Saccharomycotina</taxon>
        <taxon>Lipomycetes</taxon>
        <taxon>Lipomycetales</taxon>
        <taxon>Lipomycetaceae</taxon>
        <taxon>Myxozyma</taxon>
    </lineage>
</organism>
<accession>A0ABR1F9W2</accession>
<evidence type="ECO:0000313" key="4">
    <source>
        <dbReference type="Proteomes" id="UP001498771"/>
    </source>
</evidence>
<feature type="domain" description="Metaxin glutathione S-transferase" evidence="2">
    <location>
        <begin position="268"/>
        <end position="340"/>
    </location>
</feature>
<dbReference type="InterPro" id="IPR033468">
    <property type="entry name" value="Metaxin_GST"/>
</dbReference>
<dbReference type="Pfam" id="PF17171">
    <property type="entry name" value="GST_C_6"/>
    <property type="match status" value="1"/>
</dbReference>
<feature type="region of interest" description="Disordered" evidence="1">
    <location>
        <begin position="1"/>
        <end position="40"/>
    </location>
</feature>
<name>A0ABR1F9W2_9ASCO</name>
<evidence type="ECO:0000259" key="2">
    <source>
        <dbReference type="Pfam" id="PF17171"/>
    </source>
</evidence>
<sequence length="347" mass="38130">MSDPMFDDGFPSSTRRSPRTPRTQAVPSSSSSTSSSSSWTTIPPLMKKLFDKFPLVTYPDTILPAAGCGSSADQKDKMGVVFVHDLSSVSIFPESVRLLTVLRLAKIYDSLTIFPASPHSAPENGPFPYVFVPRSLPKAQDRKKDQSYSLPSPQFNSWLSSLPNARSVPYSAAEDSPIIMLLDVRIRDAFLLTLYLYSANYKNIVLPGFYRHLNSSKAESKNLGSENTGFFPHVVSYVQYNAVKETLRRSVGSQRIDAKFKINILIGAEEALDALSDLVAESTSGFLSGTSEPGVVDAAVYGYLYPVLHLGLKGENGNGEAELVELVRERPNLVELVEKIHKLAWTS</sequence>
<dbReference type="Proteomes" id="UP001498771">
    <property type="component" value="Unassembled WGS sequence"/>
</dbReference>
<gene>
    <name evidence="3" type="ORF">BZA70DRAFT_274745</name>
</gene>
<keyword evidence="4" id="KW-1185">Reference proteome</keyword>
<dbReference type="GeneID" id="90037536"/>
<evidence type="ECO:0000256" key="1">
    <source>
        <dbReference type="SAM" id="MobiDB-lite"/>
    </source>
</evidence>
<comment type="caution">
    <text evidence="3">The sequence shown here is derived from an EMBL/GenBank/DDBJ whole genome shotgun (WGS) entry which is preliminary data.</text>
</comment>
<feature type="compositionally biased region" description="Low complexity" evidence="1">
    <location>
        <begin position="11"/>
        <end position="40"/>
    </location>
</feature>
<protein>
    <recommendedName>
        <fullName evidence="2">Metaxin glutathione S-transferase domain-containing protein</fullName>
    </recommendedName>
</protein>
<reference evidence="3 4" key="1">
    <citation type="submission" date="2024-03" db="EMBL/GenBank/DDBJ databases">
        <title>Genome-scale model development and genomic sequencing of the oleaginous clade Lipomyces.</title>
        <authorList>
            <consortium name="Lawrence Berkeley National Laboratory"/>
            <person name="Czajka J.J."/>
            <person name="Han Y."/>
            <person name="Kim J."/>
            <person name="Mondo S.J."/>
            <person name="Hofstad B.A."/>
            <person name="Robles A."/>
            <person name="Haridas S."/>
            <person name="Riley R."/>
            <person name="LaButti K."/>
            <person name="Pangilinan J."/>
            <person name="Andreopoulos W."/>
            <person name="Lipzen A."/>
            <person name="Yan J."/>
            <person name="Wang M."/>
            <person name="Ng V."/>
            <person name="Grigoriev I.V."/>
            <person name="Spatafora J.W."/>
            <person name="Magnuson J.K."/>
            <person name="Baker S.E."/>
            <person name="Pomraning K.R."/>
        </authorList>
    </citation>
    <scope>NUCLEOTIDE SEQUENCE [LARGE SCALE GENOMIC DNA]</scope>
    <source>
        <strain evidence="3 4">Phaff 52-87</strain>
    </source>
</reference>
<evidence type="ECO:0000313" key="3">
    <source>
        <dbReference type="EMBL" id="KAK7206630.1"/>
    </source>
</evidence>